<dbReference type="OrthoDB" id="523537at2759"/>
<dbReference type="Proteomes" id="UP000612055">
    <property type="component" value="Unassembled WGS sequence"/>
</dbReference>
<accession>A0A835XN09</accession>
<sequence>MGQMLCHVGDILVFGDVTADARPVLQGNCTTPIVLHLTRRFTVGVRDMQPYLRLMKQVVRRPWVWFVASNPFEKYFFSRLGVHLPEARTLLLRPVGASFLARLPEGAGQRAGRRVAVLDLRKADALGIKPWVTDAIAKNPDSWEQLMDWWHPDFRDGHILFDSWDELADILRGKGRFTPAFFQTKRATSRELMLASRRKSLAGFQSLYRRLRTQSCEYAKKPDLWPPKYTAQWARNLTGKEPFR</sequence>
<gene>
    <name evidence="1" type="ORF">HYH03_014480</name>
</gene>
<evidence type="ECO:0000313" key="2">
    <source>
        <dbReference type="Proteomes" id="UP000612055"/>
    </source>
</evidence>
<protein>
    <submittedName>
        <fullName evidence="1">Uncharacterized protein</fullName>
    </submittedName>
</protein>
<evidence type="ECO:0000313" key="1">
    <source>
        <dbReference type="EMBL" id="KAG2486886.1"/>
    </source>
</evidence>
<dbReference type="EMBL" id="JAEHOE010000105">
    <property type="protein sequence ID" value="KAG2486886.1"/>
    <property type="molecule type" value="Genomic_DNA"/>
</dbReference>
<proteinExistence type="predicted"/>
<organism evidence="1 2">
    <name type="scientific">Edaphochlamys debaryana</name>
    <dbReference type="NCBI Taxonomy" id="47281"/>
    <lineage>
        <taxon>Eukaryota</taxon>
        <taxon>Viridiplantae</taxon>
        <taxon>Chlorophyta</taxon>
        <taxon>core chlorophytes</taxon>
        <taxon>Chlorophyceae</taxon>
        <taxon>CS clade</taxon>
        <taxon>Chlamydomonadales</taxon>
        <taxon>Chlamydomonadales incertae sedis</taxon>
        <taxon>Edaphochlamys</taxon>
    </lineage>
</organism>
<name>A0A835XN09_9CHLO</name>
<comment type="caution">
    <text evidence="1">The sequence shown here is derived from an EMBL/GenBank/DDBJ whole genome shotgun (WGS) entry which is preliminary data.</text>
</comment>
<reference evidence="1" key="1">
    <citation type="journal article" date="2020" name="bioRxiv">
        <title>Comparative genomics of Chlamydomonas.</title>
        <authorList>
            <person name="Craig R.J."/>
            <person name="Hasan A.R."/>
            <person name="Ness R.W."/>
            <person name="Keightley P.D."/>
        </authorList>
    </citation>
    <scope>NUCLEOTIDE SEQUENCE</scope>
    <source>
        <strain evidence="1">CCAP 11/70</strain>
    </source>
</reference>
<dbReference type="AlphaFoldDB" id="A0A835XN09"/>
<keyword evidence="2" id="KW-1185">Reference proteome</keyword>